<dbReference type="SUPFAM" id="SSF56104">
    <property type="entry name" value="SAICAR synthase-like"/>
    <property type="match status" value="1"/>
</dbReference>
<dbReference type="GO" id="GO:0004930">
    <property type="term" value="F:G protein-coupled receptor activity"/>
    <property type="evidence" value="ECO:0007669"/>
    <property type="project" value="InterPro"/>
</dbReference>
<evidence type="ECO:0000256" key="6">
    <source>
        <dbReference type="SAM" id="MobiDB-lite"/>
    </source>
</evidence>
<keyword evidence="3 7" id="KW-1133">Transmembrane helix</keyword>
<feature type="transmembrane region" description="Helical" evidence="7">
    <location>
        <begin position="320"/>
        <end position="345"/>
    </location>
</feature>
<dbReference type="OrthoDB" id="70770at2759"/>
<dbReference type="InterPro" id="IPR023610">
    <property type="entry name" value="PInositol-4/5-P-5/4-kinase"/>
</dbReference>
<dbReference type="InterPro" id="IPR000832">
    <property type="entry name" value="GPCR_2_secretin-like"/>
</dbReference>
<evidence type="ECO:0000313" key="10">
    <source>
        <dbReference type="EMBL" id="EQC39125.1"/>
    </source>
</evidence>
<keyword evidence="5" id="KW-0808">Transferase</keyword>
<dbReference type="GO" id="GO:0005886">
    <property type="term" value="C:plasma membrane"/>
    <property type="evidence" value="ECO:0007669"/>
    <property type="project" value="TreeGrafter"/>
</dbReference>
<dbReference type="GeneID" id="19944060"/>
<feature type="transmembrane region" description="Helical" evidence="7">
    <location>
        <begin position="250"/>
        <end position="269"/>
    </location>
</feature>
<dbReference type="Pfam" id="PF00002">
    <property type="entry name" value="7tm_2"/>
    <property type="match status" value="1"/>
</dbReference>
<evidence type="ECO:0008006" key="12">
    <source>
        <dbReference type="Google" id="ProtNLM"/>
    </source>
</evidence>
<feature type="domain" description="PIPK" evidence="9">
    <location>
        <begin position="436"/>
        <end position="841"/>
    </location>
</feature>
<evidence type="ECO:0000256" key="1">
    <source>
        <dbReference type="ARBA" id="ARBA00004141"/>
    </source>
</evidence>
<protein>
    <recommendedName>
        <fullName evidence="12">PIPK domain-containing protein</fullName>
    </recommendedName>
</protein>
<feature type="domain" description="G-protein coupled receptors family 2 profile 2" evidence="8">
    <location>
        <begin position="208"/>
        <end position="282"/>
    </location>
</feature>
<proteinExistence type="predicted"/>
<dbReference type="GO" id="GO:0007166">
    <property type="term" value="P:cell surface receptor signaling pathway"/>
    <property type="evidence" value="ECO:0007669"/>
    <property type="project" value="InterPro"/>
</dbReference>
<feature type="transmembrane region" description="Helical" evidence="7">
    <location>
        <begin position="214"/>
        <end position="238"/>
    </location>
</feature>
<dbReference type="PROSITE" id="PS51455">
    <property type="entry name" value="PIPK"/>
    <property type="match status" value="1"/>
</dbReference>
<evidence type="ECO:0000313" key="11">
    <source>
        <dbReference type="Proteomes" id="UP000030762"/>
    </source>
</evidence>
<keyword evidence="11" id="KW-1185">Reference proteome</keyword>
<keyword evidence="2 7" id="KW-0812">Transmembrane</keyword>
<dbReference type="InterPro" id="IPR017981">
    <property type="entry name" value="GPCR_2-like_7TM"/>
</dbReference>
<evidence type="ECO:0000256" key="3">
    <source>
        <dbReference type="ARBA" id="ARBA00022989"/>
    </source>
</evidence>
<keyword evidence="5" id="KW-0418">Kinase</keyword>
<keyword evidence="5" id="KW-0067">ATP-binding</keyword>
<dbReference type="Gene3D" id="3.30.800.10">
    <property type="entry name" value="Phosphatidylinositol Phosphate Kinase II Beta"/>
    <property type="match status" value="1"/>
</dbReference>
<evidence type="ECO:0000256" key="5">
    <source>
        <dbReference type="PROSITE-ProRule" id="PRU00781"/>
    </source>
</evidence>
<comment type="subcellular location">
    <subcellularLocation>
        <location evidence="1">Membrane</location>
        <topology evidence="1">Multi-pass membrane protein</topology>
    </subcellularLocation>
</comment>
<keyword evidence="4 7" id="KW-0472">Membrane</keyword>
<dbReference type="InterPro" id="IPR027484">
    <property type="entry name" value="PInositol-4-P-5-kinase_N"/>
</dbReference>
<dbReference type="STRING" id="1156394.T0QYI0"/>
<reference evidence="10 11" key="1">
    <citation type="submission" date="2012-04" db="EMBL/GenBank/DDBJ databases">
        <title>The Genome Sequence of Saprolegnia declina VS20.</title>
        <authorList>
            <consortium name="The Broad Institute Genome Sequencing Platform"/>
            <person name="Russ C."/>
            <person name="Nusbaum C."/>
            <person name="Tyler B."/>
            <person name="van West P."/>
            <person name="Dieguez-Uribeondo J."/>
            <person name="de Bruijn I."/>
            <person name="Tripathy S."/>
            <person name="Jiang R."/>
            <person name="Young S.K."/>
            <person name="Zeng Q."/>
            <person name="Gargeya S."/>
            <person name="Fitzgerald M."/>
            <person name="Haas B."/>
            <person name="Abouelleil A."/>
            <person name="Alvarado L."/>
            <person name="Arachchi H.M."/>
            <person name="Berlin A."/>
            <person name="Chapman S.B."/>
            <person name="Goldberg J."/>
            <person name="Griggs A."/>
            <person name="Gujja S."/>
            <person name="Hansen M."/>
            <person name="Howarth C."/>
            <person name="Imamovic A."/>
            <person name="Larimer J."/>
            <person name="McCowen C."/>
            <person name="Montmayeur A."/>
            <person name="Murphy C."/>
            <person name="Neiman D."/>
            <person name="Pearson M."/>
            <person name="Priest M."/>
            <person name="Roberts A."/>
            <person name="Saif S."/>
            <person name="Shea T."/>
            <person name="Sisk P."/>
            <person name="Sykes S."/>
            <person name="Wortman J."/>
            <person name="Nusbaum C."/>
            <person name="Birren B."/>
        </authorList>
    </citation>
    <scope>NUCLEOTIDE SEQUENCE [LARGE SCALE GENOMIC DNA]</scope>
    <source>
        <strain evidence="10 11">VS20</strain>
    </source>
</reference>
<evidence type="ECO:0000256" key="4">
    <source>
        <dbReference type="ARBA" id="ARBA00023136"/>
    </source>
</evidence>
<dbReference type="Gene3D" id="1.20.1070.10">
    <property type="entry name" value="Rhodopsin 7-helix transmembrane proteins"/>
    <property type="match status" value="1"/>
</dbReference>
<dbReference type="AlphaFoldDB" id="T0QYI0"/>
<dbReference type="eggNOG" id="KOG0229">
    <property type="taxonomic scope" value="Eukaryota"/>
</dbReference>
<feature type="transmembrane region" description="Helical" evidence="7">
    <location>
        <begin position="366"/>
        <end position="387"/>
    </location>
</feature>
<dbReference type="Gene3D" id="3.30.810.10">
    <property type="entry name" value="2-Layer Sandwich"/>
    <property type="match status" value="1"/>
</dbReference>
<dbReference type="InterPro" id="IPR027483">
    <property type="entry name" value="PInositol-4-P-4/5-kinase_C_sf"/>
</dbReference>
<organism evidence="10 11">
    <name type="scientific">Saprolegnia diclina (strain VS20)</name>
    <dbReference type="NCBI Taxonomy" id="1156394"/>
    <lineage>
        <taxon>Eukaryota</taxon>
        <taxon>Sar</taxon>
        <taxon>Stramenopiles</taxon>
        <taxon>Oomycota</taxon>
        <taxon>Saprolegniomycetes</taxon>
        <taxon>Saprolegniales</taxon>
        <taxon>Saprolegniaceae</taxon>
        <taxon>Saprolegnia</taxon>
    </lineage>
</organism>
<dbReference type="GO" id="GO:0046854">
    <property type="term" value="P:phosphatidylinositol phosphate biosynthetic process"/>
    <property type="evidence" value="ECO:0007669"/>
    <property type="project" value="TreeGrafter"/>
</dbReference>
<dbReference type="InParanoid" id="T0QYI0"/>
<dbReference type="SMART" id="SM00330">
    <property type="entry name" value="PIPKc"/>
    <property type="match status" value="1"/>
</dbReference>
<evidence type="ECO:0000259" key="8">
    <source>
        <dbReference type="PROSITE" id="PS50261"/>
    </source>
</evidence>
<evidence type="ECO:0000259" key="9">
    <source>
        <dbReference type="PROSITE" id="PS51455"/>
    </source>
</evidence>
<accession>T0QYI0</accession>
<evidence type="ECO:0000256" key="2">
    <source>
        <dbReference type="ARBA" id="ARBA00022692"/>
    </source>
</evidence>
<dbReference type="CDD" id="cd00139">
    <property type="entry name" value="PIPKc"/>
    <property type="match status" value="1"/>
</dbReference>
<name>T0QYI0_SAPDV</name>
<dbReference type="GO" id="GO:0016308">
    <property type="term" value="F:1-phosphatidylinositol-4-phosphate 5-kinase activity"/>
    <property type="evidence" value="ECO:0007669"/>
    <property type="project" value="TreeGrafter"/>
</dbReference>
<dbReference type="Pfam" id="PF01504">
    <property type="entry name" value="PIP5K"/>
    <property type="match status" value="1"/>
</dbReference>
<dbReference type="PROSITE" id="PS50261">
    <property type="entry name" value="G_PROTEIN_RECEP_F2_4"/>
    <property type="match status" value="1"/>
</dbReference>
<dbReference type="Proteomes" id="UP000030762">
    <property type="component" value="Unassembled WGS sequence"/>
</dbReference>
<dbReference type="EMBL" id="JH767139">
    <property type="protein sequence ID" value="EQC39125.1"/>
    <property type="molecule type" value="Genomic_DNA"/>
</dbReference>
<feature type="transmembrane region" description="Helical" evidence="7">
    <location>
        <begin position="92"/>
        <end position="114"/>
    </location>
</feature>
<dbReference type="PANTHER" id="PTHR23086:SF8">
    <property type="entry name" value="PHOSPHATIDYLINOSITOL 5-PHOSPHATE 4-KINASE, ISOFORM A"/>
    <property type="match status" value="1"/>
</dbReference>
<feature type="transmembrane region" description="Helical" evidence="7">
    <location>
        <begin position="151"/>
        <end position="168"/>
    </location>
</feature>
<feature type="transmembrane region" description="Helical" evidence="7">
    <location>
        <begin position="120"/>
        <end position="139"/>
    </location>
</feature>
<dbReference type="OMA" id="GCHCLEL"/>
<dbReference type="InterPro" id="IPR002498">
    <property type="entry name" value="PInositol-4-P-4/5-kinase_core"/>
</dbReference>
<dbReference type="VEuPathDB" id="FungiDB:SDRG_03333"/>
<gene>
    <name evidence="10" type="ORF">SDRG_03333</name>
</gene>
<dbReference type="RefSeq" id="XP_008607186.1">
    <property type="nucleotide sequence ID" value="XM_008608964.1"/>
</dbReference>
<feature type="compositionally biased region" description="Basic residues" evidence="6">
    <location>
        <begin position="13"/>
        <end position="22"/>
    </location>
</feature>
<dbReference type="PANTHER" id="PTHR23086">
    <property type="entry name" value="PHOSPHATIDYLINOSITOL-4-PHOSPHATE 5-KINASE"/>
    <property type="match status" value="1"/>
</dbReference>
<keyword evidence="5" id="KW-0547">Nucleotide-binding</keyword>
<dbReference type="GO" id="GO:0005524">
    <property type="term" value="F:ATP binding"/>
    <property type="evidence" value="ECO:0007669"/>
    <property type="project" value="UniProtKB-UniRule"/>
</dbReference>
<feature type="region of interest" description="Disordered" evidence="6">
    <location>
        <begin position="1"/>
        <end position="64"/>
    </location>
</feature>
<sequence length="915" mass="104203">MQNPYREANSLSPRKHKSKSGTRWKDANAAQRRGMSDSDDEEDDEYRATRLDHGAINGQPPAMGTTTGDYATDAPLNLNVSRFVPKSARSRILQLFMFLAFVGCFACAVTLKYVNLSPGIMWGSGLSFFSVIAVLVSYASEPLSRQHPNPLVFWRTIADGLFVIRLLSEQFSRCAHYDCKPLCTTFNCGCATTELQPGLFGQIGADNCTFFAGFFQFSLLASECWFLCMTLNLFLSLTNPFTDFKRNTKLFHVFSWGFALLTSVVLMAVPNLGGYSDFDTCWTNALHNFPRIEAPFNKTCVNQSRDFVLKSKFGSVQANYLSWIFFYVWIFGFIVVGLAVWFWAWRRLSEGMPETYAVRVQSINRARFLVFAVSVYWTVVFIVYFLYLGQKEDATKRTMKEMVNFLMASKGYLDLVIWFHLNDFRIPKVAALCRRGEKEVDVDLNPQVNAALRREVLFYTTSGIIKAVEEARHLNDDAHIQHLALLPQMDGPVAAASAYTKTFHDYEPHAFRRIRERFGVDNLRYLKSLSSTAKERLSEGASGAFMFFSGDSSLIVKSTSPEECHFLRSIADEYADYLCENPTSLLTRFYGCHCLELYGQKFSFVVMANLFDTKQTIHSRYDIKGSWVNRKGELPKRGKKVTCRHCNRKYVYQSHAYEDFNCTFRLGGHEPNIVLKDADLTQKLKLDKPVALTLYRQLEADSDRLCRFGIMDYSLLMGVHDVEFTVDAELSELDHASENDQSTYVKNTFQPMMHQMSAEARSNLAAQRKPLPRSGMRMANTVVGPAYYHLGVIDILQTWTFQKRMERFLKINLRRVDGDGLSAIEPERYKKRFQIKMADMLGVKELLLHHAKDNDFVGQSSHMDLESSADEMTVPMSMRSIPSSMLKTGGSLPYGMRSSSNLSDQDEYAAGHIHL</sequence>
<evidence type="ECO:0000256" key="7">
    <source>
        <dbReference type="SAM" id="Phobius"/>
    </source>
</evidence>